<dbReference type="Proteomes" id="UP000186206">
    <property type="component" value="Unassembled WGS sequence"/>
</dbReference>
<name>A0ABX3FLQ5_9VIBR</name>
<keyword evidence="1" id="KW-1133">Transmembrane helix</keyword>
<reference evidence="2 3" key="1">
    <citation type="submission" date="2016-09" db="EMBL/GenBank/DDBJ databases">
        <title>Genomic Taxonomy of the Vibrionaceae.</title>
        <authorList>
            <person name="Gonzalez-Castillo A."/>
            <person name="Gomez-Gil B."/>
            <person name="Enciso-Ibarra K."/>
        </authorList>
    </citation>
    <scope>NUCLEOTIDE SEQUENCE [LARGE SCALE GENOMIC DNA]</scope>
    <source>
        <strain evidence="2 3">CAIM 1731</strain>
    </source>
</reference>
<keyword evidence="3" id="KW-1185">Reference proteome</keyword>
<feature type="transmembrane region" description="Helical" evidence="1">
    <location>
        <begin position="40"/>
        <end position="62"/>
    </location>
</feature>
<evidence type="ECO:0000256" key="1">
    <source>
        <dbReference type="SAM" id="Phobius"/>
    </source>
</evidence>
<dbReference type="RefSeq" id="WP_075648054.1">
    <property type="nucleotide sequence ID" value="NZ_AP019658.1"/>
</dbReference>
<sequence>MNNKTFLTIHGTIYTLFALALFFVPSLMWPMYGVEINDQYAYFLSQHTSIFLGGVAAVSWLMRDIESGAAMTQLLKALLIGNLLGVFITAYACVTGIFVGFGWSDPAFFALLSVMNWRQLKKQ</sequence>
<keyword evidence="1" id="KW-0472">Membrane</keyword>
<dbReference type="EMBL" id="MJMI01000055">
    <property type="protein sequence ID" value="OLQ95003.1"/>
    <property type="molecule type" value="Genomic_DNA"/>
</dbReference>
<protein>
    <submittedName>
        <fullName evidence="2">Uncharacterized protein</fullName>
    </submittedName>
</protein>
<organism evidence="2 3">
    <name type="scientific">Vibrio ponticus</name>
    <dbReference type="NCBI Taxonomy" id="265668"/>
    <lineage>
        <taxon>Bacteria</taxon>
        <taxon>Pseudomonadati</taxon>
        <taxon>Pseudomonadota</taxon>
        <taxon>Gammaproteobacteria</taxon>
        <taxon>Vibrionales</taxon>
        <taxon>Vibrionaceae</taxon>
        <taxon>Vibrio</taxon>
    </lineage>
</organism>
<proteinExistence type="predicted"/>
<comment type="caution">
    <text evidence="2">The sequence shown here is derived from an EMBL/GenBank/DDBJ whole genome shotgun (WGS) entry which is preliminary data.</text>
</comment>
<feature type="transmembrane region" description="Helical" evidence="1">
    <location>
        <begin position="74"/>
        <end position="92"/>
    </location>
</feature>
<evidence type="ECO:0000313" key="2">
    <source>
        <dbReference type="EMBL" id="OLQ95003.1"/>
    </source>
</evidence>
<feature type="transmembrane region" description="Helical" evidence="1">
    <location>
        <begin position="7"/>
        <end position="28"/>
    </location>
</feature>
<gene>
    <name evidence="2" type="ORF">BIY21_07215</name>
</gene>
<accession>A0ABX3FLQ5</accession>
<evidence type="ECO:0000313" key="3">
    <source>
        <dbReference type="Proteomes" id="UP000186206"/>
    </source>
</evidence>
<keyword evidence="1" id="KW-0812">Transmembrane</keyword>